<evidence type="ECO:0000313" key="5">
    <source>
        <dbReference type="EMBL" id="SHF54294.1"/>
    </source>
</evidence>
<dbReference type="AlphaFoldDB" id="A0A1M5CHQ0"/>
<keyword evidence="6" id="KW-1185">Reference proteome</keyword>
<dbReference type="SMART" id="SM00866">
    <property type="entry name" value="UTRA"/>
    <property type="match status" value="1"/>
</dbReference>
<dbReference type="SUPFAM" id="SSF64288">
    <property type="entry name" value="Chorismate lyase-like"/>
    <property type="match status" value="1"/>
</dbReference>
<dbReference type="InterPro" id="IPR036390">
    <property type="entry name" value="WH_DNA-bd_sf"/>
</dbReference>
<dbReference type="Gene3D" id="1.10.10.10">
    <property type="entry name" value="Winged helix-like DNA-binding domain superfamily/Winged helix DNA-binding domain"/>
    <property type="match status" value="1"/>
</dbReference>
<dbReference type="RefSeq" id="WP_073043786.1">
    <property type="nucleotide sequence ID" value="NZ_FQUO01000009.1"/>
</dbReference>
<evidence type="ECO:0000259" key="4">
    <source>
        <dbReference type="PROSITE" id="PS50949"/>
    </source>
</evidence>
<protein>
    <submittedName>
        <fullName evidence="5">Transcriptional regulator, GntR family</fullName>
    </submittedName>
</protein>
<organism evidence="5 6">
    <name type="scientific">Cnuella takakiae</name>
    <dbReference type="NCBI Taxonomy" id="1302690"/>
    <lineage>
        <taxon>Bacteria</taxon>
        <taxon>Pseudomonadati</taxon>
        <taxon>Bacteroidota</taxon>
        <taxon>Chitinophagia</taxon>
        <taxon>Chitinophagales</taxon>
        <taxon>Chitinophagaceae</taxon>
        <taxon>Cnuella</taxon>
    </lineage>
</organism>
<dbReference type="InterPro" id="IPR028978">
    <property type="entry name" value="Chorismate_lyase_/UTRA_dom_sf"/>
</dbReference>
<keyword evidence="2" id="KW-0238">DNA-binding</keyword>
<dbReference type="GO" id="GO:0003700">
    <property type="term" value="F:DNA-binding transcription factor activity"/>
    <property type="evidence" value="ECO:0007669"/>
    <property type="project" value="InterPro"/>
</dbReference>
<dbReference type="SMART" id="SM00345">
    <property type="entry name" value="HTH_GNTR"/>
    <property type="match status" value="1"/>
</dbReference>
<evidence type="ECO:0000313" key="6">
    <source>
        <dbReference type="Proteomes" id="UP000184368"/>
    </source>
</evidence>
<gene>
    <name evidence="5" type="ORF">SAMN05444008_10980</name>
</gene>
<dbReference type="PROSITE" id="PS50949">
    <property type="entry name" value="HTH_GNTR"/>
    <property type="match status" value="1"/>
</dbReference>
<name>A0A1M5CHQ0_9BACT</name>
<dbReference type="PANTHER" id="PTHR44846">
    <property type="entry name" value="MANNOSYL-D-GLYCERATE TRANSPORT/METABOLISM SYSTEM REPRESSOR MNGR-RELATED"/>
    <property type="match status" value="1"/>
</dbReference>
<reference evidence="5 6" key="1">
    <citation type="submission" date="2016-11" db="EMBL/GenBank/DDBJ databases">
        <authorList>
            <person name="Jaros S."/>
            <person name="Januszkiewicz K."/>
            <person name="Wedrychowicz H."/>
        </authorList>
    </citation>
    <scope>NUCLEOTIDE SEQUENCE [LARGE SCALE GENOMIC DNA]</scope>
    <source>
        <strain evidence="5 6">DSM 26897</strain>
    </source>
</reference>
<dbReference type="InterPro" id="IPR000524">
    <property type="entry name" value="Tscrpt_reg_HTH_GntR"/>
</dbReference>
<keyword evidence="3" id="KW-0804">Transcription</keyword>
<dbReference type="PANTHER" id="PTHR44846:SF1">
    <property type="entry name" value="MANNOSYL-D-GLYCERATE TRANSPORT_METABOLISM SYSTEM REPRESSOR MNGR-RELATED"/>
    <property type="match status" value="1"/>
</dbReference>
<proteinExistence type="predicted"/>
<feature type="domain" description="HTH gntR-type" evidence="4">
    <location>
        <begin position="11"/>
        <end position="79"/>
    </location>
</feature>
<sequence length="242" mass="27885">MRYAIDHKSSYPLHKQAETLLREIIAGEEYQNGKLLPNEVELAKKLAISRTTLRQAINTLVSEGLLVRKKRIGTKVAPAPVSSKSNNWLSFSQEMKVRGIPIKNFELHITWVYPDEALANFFEIKTDRKILKLERVRGKTEEPFVYFVSYFHPRIGLTGNEDFKRPLYEILETDYSVIAALSKEEISAKAAEPFIAEKLGIAVDSPILFRKRYVFDQGERPIEYNLGYYKADSFVYTVESTR</sequence>
<dbReference type="PRINTS" id="PR00035">
    <property type="entry name" value="HTHGNTR"/>
</dbReference>
<keyword evidence="1" id="KW-0805">Transcription regulation</keyword>
<dbReference type="Gene3D" id="3.40.1410.10">
    <property type="entry name" value="Chorismate lyase-like"/>
    <property type="match status" value="1"/>
</dbReference>
<dbReference type="GO" id="GO:0003677">
    <property type="term" value="F:DNA binding"/>
    <property type="evidence" value="ECO:0007669"/>
    <property type="project" value="UniProtKB-KW"/>
</dbReference>
<dbReference type="STRING" id="1302690.BUE76_07895"/>
<accession>A0A1M5CHQ0</accession>
<dbReference type="Pfam" id="PF00392">
    <property type="entry name" value="GntR"/>
    <property type="match status" value="1"/>
</dbReference>
<dbReference type="OrthoDB" id="9815017at2"/>
<evidence type="ECO:0000256" key="2">
    <source>
        <dbReference type="ARBA" id="ARBA00023125"/>
    </source>
</evidence>
<dbReference type="SUPFAM" id="SSF46785">
    <property type="entry name" value="Winged helix' DNA-binding domain"/>
    <property type="match status" value="1"/>
</dbReference>
<dbReference type="Pfam" id="PF07702">
    <property type="entry name" value="UTRA"/>
    <property type="match status" value="1"/>
</dbReference>
<evidence type="ECO:0000256" key="1">
    <source>
        <dbReference type="ARBA" id="ARBA00023015"/>
    </source>
</evidence>
<evidence type="ECO:0000256" key="3">
    <source>
        <dbReference type="ARBA" id="ARBA00023163"/>
    </source>
</evidence>
<dbReference type="InterPro" id="IPR036388">
    <property type="entry name" value="WH-like_DNA-bd_sf"/>
</dbReference>
<dbReference type="EMBL" id="FQUO01000009">
    <property type="protein sequence ID" value="SHF54294.1"/>
    <property type="molecule type" value="Genomic_DNA"/>
</dbReference>
<dbReference type="InterPro" id="IPR050679">
    <property type="entry name" value="Bact_HTH_transcr_reg"/>
</dbReference>
<dbReference type="GO" id="GO:0045892">
    <property type="term" value="P:negative regulation of DNA-templated transcription"/>
    <property type="evidence" value="ECO:0007669"/>
    <property type="project" value="TreeGrafter"/>
</dbReference>
<dbReference type="InterPro" id="IPR011663">
    <property type="entry name" value="UTRA"/>
</dbReference>
<dbReference type="CDD" id="cd07377">
    <property type="entry name" value="WHTH_GntR"/>
    <property type="match status" value="1"/>
</dbReference>
<dbReference type="Proteomes" id="UP000184368">
    <property type="component" value="Unassembled WGS sequence"/>
</dbReference>